<comment type="caution">
    <text evidence="1">The sequence shown here is derived from an EMBL/GenBank/DDBJ whole genome shotgun (WGS) entry which is preliminary data.</text>
</comment>
<dbReference type="EMBL" id="BQNB010020161">
    <property type="protein sequence ID" value="GJT92986.1"/>
    <property type="molecule type" value="Genomic_DNA"/>
</dbReference>
<sequence length="181" mass="20709">MMFISYSRSACKPIKRWNNSSMAQSLGNEPALSVDMDKRLILAPDLSKSAYAELLCWSPETGYRESAYEFAPSLFSRFREIFAGMVHSGSALVYSRLVRENLMKGAILEELTLLLMTLDQVFMHLWVGFVRGSGGSGFCFTFSSFYESDVDERFMDHFYLMCHLLVRRGSKLLNHEEIDHA</sequence>
<reference evidence="1" key="2">
    <citation type="submission" date="2022-01" db="EMBL/GenBank/DDBJ databases">
        <authorList>
            <person name="Yamashiro T."/>
            <person name="Shiraishi A."/>
            <person name="Satake H."/>
            <person name="Nakayama K."/>
        </authorList>
    </citation>
    <scope>NUCLEOTIDE SEQUENCE</scope>
</reference>
<reference evidence="1" key="1">
    <citation type="journal article" date="2022" name="Int. J. Mol. Sci.">
        <title>Draft Genome of Tanacetum Coccineum: Genomic Comparison of Closely Related Tanacetum-Family Plants.</title>
        <authorList>
            <person name="Yamashiro T."/>
            <person name="Shiraishi A."/>
            <person name="Nakayama K."/>
            <person name="Satake H."/>
        </authorList>
    </citation>
    <scope>NUCLEOTIDE SEQUENCE</scope>
</reference>
<dbReference type="Proteomes" id="UP001151760">
    <property type="component" value="Unassembled WGS sequence"/>
</dbReference>
<keyword evidence="2" id="KW-1185">Reference proteome</keyword>
<gene>
    <name evidence="1" type="ORF">Tco_1081831</name>
</gene>
<accession>A0ABQ5HYK6</accession>
<protein>
    <submittedName>
        <fullName evidence="1">Uncharacterized protein</fullName>
    </submittedName>
</protein>
<evidence type="ECO:0000313" key="1">
    <source>
        <dbReference type="EMBL" id="GJT92986.1"/>
    </source>
</evidence>
<evidence type="ECO:0000313" key="2">
    <source>
        <dbReference type="Proteomes" id="UP001151760"/>
    </source>
</evidence>
<name>A0ABQ5HYK6_9ASTR</name>
<proteinExistence type="predicted"/>
<organism evidence="1 2">
    <name type="scientific">Tanacetum coccineum</name>
    <dbReference type="NCBI Taxonomy" id="301880"/>
    <lineage>
        <taxon>Eukaryota</taxon>
        <taxon>Viridiplantae</taxon>
        <taxon>Streptophyta</taxon>
        <taxon>Embryophyta</taxon>
        <taxon>Tracheophyta</taxon>
        <taxon>Spermatophyta</taxon>
        <taxon>Magnoliopsida</taxon>
        <taxon>eudicotyledons</taxon>
        <taxon>Gunneridae</taxon>
        <taxon>Pentapetalae</taxon>
        <taxon>asterids</taxon>
        <taxon>campanulids</taxon>
        <taxon>Asterales</taxon>
        <taxon>Asteraceae</taxon>
        <taxon>Asteroideae</taxon>
        <taxon>Anthemideae</taxon>
        <taxon>Anthemidinae</taxon>
        <taxon>Tanacetum</taxon>
    </lineage>
</organism>